<feature type="compositionally biased region" description="Basic and acidic residues" evidence="1">
    <location>
        <begin position="148"/>
        <end position="158"/>
    </location>
</feature>
<feature type="region of interest" description="Disordered" evidence="1">
    <location>
        <begin position="146"/>
        <end position="182"/>
    </location>
</feature>
<evidence type="ECO:0000256" key="1">
    <source>
        <dbReference type="SAM" id="MobiDB-lite"/>
    </source>
</evidence>
<evidence type="ECO:0000313" key="3">
    <source>
        <dbReference type="Proteomes" id="UP000664534"/>
    </source>
</evidence>
<dbReference type="AlphaFoldDB" id="A0A8H3F2L4"/>
<gene>
    <name evidence="2" type="ORF">IMSHALPRED_001949</name>
</gene>
<evidence type="ECO:0000313" key="2">
    <source>
        <dbReference type="EMBL" id="CAF9914578.1"/>
    </source>
</evidence>
<comment type="caution">
    <text evidence="2">The sequence shown here is derived from an EMBL/GenBank/DDBJ whole genome shotgun (WGS) entry which is preliminary data.</text>
</comment>
<dbReference type="EMBL" id="CAJPDT010000013">
    <property type="protein sequence ID" value="CAF9914578.1"/>
    <property type="molecule type" value="Genomic_DNA"/>
</dbReference>
<keyword evidence="3" id="KW-1185">Reference proteome</keyword>
<sequence>MVAIIDHFSPMETFDLDNLVKVAEEYDKLCRVIKDRGEHEIAETCELVGGVVISSRDPHRSSADNLFAKLGTVSLNVHSKITIALISYLRHGQLFKIEKRFGFVEESYFTLDNDDRKQRGHDVLAKLPPSFRQIWNNQFIPDLGEAASKPDEESELRKTSNQGKKSKQGRESKPGKKPESNAVSEIEGLVKLQFNCKLAVKGLQDLSKTISNAKKPVDLPSLPTGFRYANVPVREDVPDEIRERILDQEFAMKEIPVLQGKVSTLLYQIHHVFAAWYGAGDAAWEFGKKHIHEMPLFREYEYTRLSLQAISYTACRRDVKIVEFYSSRGAPRLPWMMRKAYGFKSRSPEKFEMKWEMLCLQFQDAYPSVDKMIAVIDEMLQNRKIGWIKWLVENPK</sequence>
<feature type="compositionally biased region" description="Basic and acidic residues" evidence="1">
    <location>
        <begin position="168"/>
        <end position="179"/>
    </location>
</feature>
<name>A0A8H3F2L4_9LECA</name>
<proteinExistence type="predicted"/>
<dbReference type="OrthoDB" id="5321889at2759"/>
<reference evidence="2" key="1">
    <citation type="submission" date="2021-03" db="EMBL/GenBank/DDBJ databases">
        <authorList>
            <person name="Tagirdzhanova G."/>
        </authorList>
    </citation>
    <scope>NUCLEOTIDE SEQUENCE</scope>
</reference>
<protein>
    <submittedName>
        <fullName evidence="2">Uncharacterized protein</fullName>
    </submittedName>
</protein>
<organism evidence="2 3">
    <name type="scientific">Imshaugia aleurites</name>
    <dbReference type="NCBI Taxonomy" id="172621"/>
    <lineage>
        <taxon>Eukaryota</taxon>
        <taxon>Fungi</taxon>
        <taxon>Dikarya</taxon>
        <taxon>Ascomycota</taxon>
        <taxon>Pezizomycotina</taxon>
        <taxon>Lecanoromycetes</taxon>
        <taxon>OSLEUM clade</taxon>
        <taxon>Lecanoromycetidae</taxon>
        <taxon>Lecanorales</taxon>
        <taxon>Lecanorineae</taxon>
        <taxon>Parmeliaceae</taxon>
        <taxon>Imshaugia</taxon>
    </lineage>
</organism>
<dbReference type="Proteomes" id="UP000664534">
    <property type="component" value="Unassembled WGS sequence"/>
</dbReference>
<accession>A0A8H3F2L4</accession>